<feature type="region of interest" description="Disordered" evidence="6">
    <location>
        <begin position="233"/>
        <end position="256"/>
    </location>
</feature>
<dbReference type="Proteomes" id="UP000678499">
    <property type="component" value="Unassembled WGS sequence"/>
</dbReference>
<dbReference type="EMBL" id="CAJPEX010000869">
    <property type="protein sequence ID" value="CAG0917473.1"/>
    <property type="molecule type" value="Genomic_DNA"/>
</dbReference>
<evidence type="ECO:0000256" key="4">
    <source>
        <dbReference type="ARBA" id="ARBA00022833"/>
    </source>
</evidence>
<feature type="domain" description="C2H2-type" evidence="7">
    <location>
        <begin position="1165"/>
        <end position="1192"/>
    </location>
</feature>
<protein>
    <recommendedName>
        <fullName evidence="7">C2H2-type domain-containing protein</fullName>
    </recommendedName>
</protein>
<evidence type="ECO:0000256" key="5">
    <source>
        <dbReference type="PROSITE-ProRule" id="PRU00042"/>
    </source>
</evidence>
<gene>
    <name evidence="8" type="ORF">NMOB1V02_LOCUS5056</name>
</gene>
<dbReference type="EMBL" id="OA882906">
    <property type="protein sequence ID" value="CAD7277321.1"/>
    <property type="molecule type" value="Genomic_DNA"/>
</dbReference>
<feature type="domain" description="C2H2-type" evidence="7">
    <location>
        <begin position="271"/>
        <end position="293"/>
    </location>
</feature>
<dbReference type="Gene3D" id="3.30.160.60">
    <property type="entry name" value="Classic Zinc Finger"/>
    <property type="match status" value="6"/>
</dbReference>
<feature type="domain" description="C2H2-type" evidence="7">
    <location>
        <begin position="646"/>
        <end position="674"/>
    </location>
</feature>
<organism evidence="8">
    <name type="scientific">Notodromas monacha</name>
    <dbReference type="NCBI Taxonomy" id="399045"/>
    <lineage>
        <taxon>Eukaryota</taxon>
        <taxon>Metazoa</taxon>
        <taxon>Ecdysozoa</taxon>
        <taxon>Arthropoda</taxon>
        <taxon>Crustacea</taxon>
        <taxon>Oligostraca</taxon>
        <taxon>Ostracoda</taxon>
        <taxon>Podocopa</taxon>
        <taxon>Podocopida</taxon>
        <taxon>Cypridocopina</taxon>
        <taxon>Cypridoidea</taxon>
        <taxon>Cyprididae</taxon>
        <taxon>Notodromas</taxon>
    </lineage>
</organism>
<dbReference type="PANTHER" id="PTHR24379:SF121">
    <property type="entry name" value="C2H2-TYPE DOMAIN-CONTAINING PROTEIN"/>
    <property type="match status" value="1"/>
</dbReference>
<feature type="domain" description="C2H2-type" evidence="7">
    <location>
        <begin position="1137"/>
        <end position="1165"/>
    </location>
</feature>
<keyword evidence="2" id="KW-0677">Repeat</keyword>
<feature type="domain" description="C2H2-type" evidence="7">
    <location>
        <begin position="799"/>
        <end position="827"/>
    </location>
</feature>
<feature type="domain" description="C2H2-type" evidence="7">
    <location>
        <begin position="766"/>
        <end position="794"/>
    </location>
</feature>
<dbReference type="InterPro" id="IPR013087">
    <property type="entry name" value="Znf_C2H2_type"/>
</dbReference>
<evidence type="ECO:0000256" key="2">
    <source>
        <dbReference type="ARBA" id="ARBA00022737"/>
    </source>
</evidence>
<dbReference type="Pfam" id="PF00096">
    <property type="entry name" value="zf-C2H2"/>
    <property type="match status" value="1"/>
</dbReference>
<keyword evidence="4" id="KW-0862">Zinc</keyword>
<dbReference type="AlphaFoldDB" id="A0A7R9BMQ7"/>
<dbReference type="InterPro" id="IPR036236">
    <property type="entry name" value="Znf_C2H2_sf"/>
</dbReference>
<feature type="compositionally biased region" description="Basic and acidic residues" evidence="6">
    <location>
        <begin position="233"/>
        <end position="247"/>
    </location>
</feature>
<keyword evidence="1" id="KW-0479">Metal-binding</keyword>
<dbReference type="PROSITE" id="PS00028">
    <property type="entry name" value="ZINC_FINGER_C2H2_1"/>
    <property type="match status" value="9"/>
</dbReference>
<keyword evidence="3 5" id="KW-0863">Zinc-finger</keyword>
<dbReference type="PROSITE" id="PS50157">
    <property type="entry name" value="ZINC_FINGER_C2H2_2"/>
    <property type="match status" value="7"/>
</dbReference>
<dbReference type="SMART" id="SM00355">
    <property type="entry name" value="ZnF_C2H2"/>
    <property type="match status" value="19"/>
</dbReference>
<evidence type="ECO:0000313" key="9">
    <source>
        <dbReference type="Proteomes" id="UP000678499"/>
    </source>
</evidence>
<evidence type="ECO:0000313" key="8">
    <source>
        <dbReference type="EMBL" id="CAD7277321.1"/>
    </source>
</evidence>
<dbReference type="GO" id="GO:0008270">
    <property type="term" value="F:zinc ion binding"/>
    <property type="evidence" value="ECO:0007669"/>
    <property type="project" value="UniProtKB-KW"/>
</dbReference>
<dbReference type="Pfam" id="PF13912">
    <property type="entry name" value="zf-C2H2_6"/>
    <property type="match status" value="2"/>
</dbReference>
<name>A0A7R9BMQ7_9CRUS</name>
<feature type="non-terminal residue" evidence="8">
    <location>
        <position position="1219"/>
    </location>
</feature>
<dbReference type="SUPFAM" id="SSF57667">
    <property type="entry name" value="beta-beta-alpha zinc fingers"/>
    <property type="match status" value="4"/>
</dbReference>
<feature type="domain" description="C2H2-type" evidence="7">
    <location>
        <begin position="546"/>
        <end position="568"/>
    </location>
</feature>
<evidence type="ECO:0000256" key="1">
    <source>
        <dbReference type="ARBA" id="ARBA00022723"/>
    </source>
</evidence>
<sequence length="1219" mass="138424">MPEEVLRSISQRTPNGSNECVVCGEICACNSANVRLLTRTDVREFLWKAGVFEKSSLENGRVELCHRCLAIVVTGDQLLWRYWEKIALCSSLLSERGRSSVTEKSLDKSSASFQSEDTFSAVKVEELDSEIPQSSSRGLQGIKPDIQERWSIRNPCMRNPLPYECIGIAKKQSYRIENFTFLKERAFKGQSNLIHVRCDHHRDKKVKCGVRGVINLHEQVFFYSSTCSAADHNHGKDKSEPKSELDGVSRSAGDSEDVIRHDKKISGTPEYFCDSCERSFESQRNLTLHREEHVMKCLDRVSCISCCEVLRLEELNEHVETSHGGLLARSNTERVKLGMKLMDCHICNFRTVSSKVLQSHKVQKHRGDSESSSGEGVCPEASANLKCSNDLVCSICGLRFSQLTTFEEHVSNCAASRSPEKCPVKDERLPGFESLSLSFESSVKTESFFEAELMHDFNIGEKNVDDMASNLMEVDPLEEDLLSSAGDVHQANVSGKPAKRIPAVKKQRRGRREKIHYVCELCGHASLKFACLYRHHLKAHAVPNGFECNACGRSFPTSSQLQTHTERHLLDVRDKIVCITCRNVVSFSGLSHHVRYKHKGRIGRTEAEREKIGVRFRKCALCLFKTTVEGVFETHVLQAHRNQSAYPCEDCEESFANAATLDLHRNVVHLRERPRVCGFCGEEFYDRRKFDSHMERHKELGGRKLCPECGKVLCGRALKEHLAAAHGRGVCCKICSSEFPTYYAMRTHMAKEHGAPKLKKKVPKVYLCGVCGKTCSPKSIYLEHMKVEHDVTLPGLKEFKCEFCFKLFYSGERYRAHQKGAHGLKRLSQVKCGLICSLCSLSFPEKVVFRDHLRDEHMVFANMDFEQKFSLCLICRSPAMDGNSVFQVKLQSCENVSQFLCKNEIFRRETIETSASGMCDRCLALVLTGDRLMLCVQRNLKQFKDLIMGNVEHKPPEVKYPRIGKDDHDLLHVRCLFRRVTGVECPVGGVINLREKLFYYHQIYSAVNHCHVEKEVPANAVFMTSASESVRRSLPDRNAQKDFMRCHLPTGKKGYKCELCDYKIRQFKSLCTACCYCFLALHEHVKLKHCGKIGRTKDERLALGIKARQCLRCSFVGMTETAFGIHAALEHREEQVIKCDECDKEFKTQRTLRDHENSVHGKKTYECAECGLVNSSRTAYERHLETHKPMKGMKLCPQCGKALRAGSLLGHMIVFHNHP</sequence>
<reference evidence="8" key="1">
    <citation type="submission" date="2020-11" db="EMBL/GenBank/DDBJ databases">
        <authorList>
            <person name="Tran Van P."/>
        </authorList>
    </citation>
    <scope>NUCLEOTIDE SEQUENCE</scope>
</reference>
<accession>A0A7R9BMQ7</accession>
<dbReference type="Pfam" id="PF12171">
    <property type="entry name" value="zf-C2H2_jaz"/>
    <property type="match status" value="1"/>
</dbReference>
<proteinExistence type="predicted"/>
<evidence type="ECO:0000256" key="3">
    <source>
        <dbReference type="ARBA" id="ARBA00022771"/>
    </source>
</evidence>
<dbReference type="PANTHER" id="PTHR24379">
    <property type="entry name" value="KRAB AND ZINC FINGER DOMAIN-CONTAINING"/>
    <property type="match status" value="1"/>
</dbReference>
<evidence type="ECO:0000256" key="6">
    <source>
        <dbReference type="SAM" id="MobiDB-lite"/>
    </source>
</evidence>
<dbReference type="OrthoDB" id="3565419at2759"/>
<evidence type="ECO:0000259" key="7">
    <source>
        <dbReference type="PROSITE" id="PS50157"/>
    </source>
</evidence>
<dbReference type="InterPro" id="IPR022755">
    <property type="entry name" value="Znf_C2H2_jaz"/>
</dbReference>
<keyword evidence="9" id="KW-1185">Reference proteome</keyword>